<accession>W9P945</accession>
<sequence length="37" mass="4196">MKAATELGTMLARVAVSRQLRRKVSEIKSWRGYLTTS</sequence>
<dbReference type="AlphaFoldDB" id="W9P945"/>
<organism evidence="1">
    <name type="scientific">Fusarium oxysporum f. sp. pisi HDV247</name>
    <dbReference type="NCBI Taxonomy" id="1080344"/>
    <lineage>
        <taxon>Eukaryota</taxon>
        <taxon>Fungi</taxon>
        <taxon>Dikarya</taxon>
        <taxon>Ascomycota</taxon>
        <taxon>Pezizomycotina</taxon>
        <taxon>Sordariomycetes</taxon>
        <taxon>Hypocreomycetidae</taxon>
        <taxon>Hypocreales</taxon>
        <taxon>Nectriaceae</taxon>
        <taxon>Fusarium</taxon>
        <taxon>Fusarium oxysporum species complex</taxon>
    </lineage>
</organism>
<name>W9P945_FUSOX</name>
<proteinExistence type="predicted"/>
<reference evidence="1" key="2">
    <citation type="submission" date="2012-05" db="EMBL/GenBank/DDBJ databases">
        <title>Annotation of the Genome Sequence of Fusarium oxysporum HDV247.</title>
        <authorList>
            <consortium name="The Broad Institute Genomics Platform"/>
            <person name="Ma L.-J."/>
            <person name="Corby-Kistler H."/>
            <person name="Broz K."/>
            <person name="Gale L.R."/>
            <person name="Jonkers W."/>
            <person name="O'Donnell K."/>
            <person name="Ploetz R."/>
            <person name="Steinberg C."/>
            <person name="Schwartz D.C."/>
            <person name="VanEtten H."/>
            <person name="Zhou S."/>
            <person name="Young S.K."/>
            <person name="Zeng Q."/>
            <person name="Gargeya S."/>
            <person name="Fitzgerald M."/>
            <person name="Abouelleil A."/>
            <person name="Alvarado L."/>
            <person name="Chapman S.B."/>
            <person name="Gainer-Dewar J."/>
            <person name="Goldberg J."/>
            <person name="Griggs A."/>
            <person name="Gujja S."/>
            <person name="Hansen M."/>
            <person name="Howarth C."/>
            <person name="Imamovic A."/>
            <person name="Ireland A."/>
            <person name="Larimer J."/>
            <person name="McCowan C."/>
            <person name="Murphy C."/>
            <person name="Pearson M."/>
            <person name="Poon T.W."/>
            <person name="Priest M."/>
            <person name="Roberts A."/>
            <person name="Saif S."/>
            <person name="Shea T."/>
            <person name="Sykes S."/>
            <person name="Wortman J."/>
            <person name="Nusbaum C."/>
            <person name="Birren B."/>
        </authorList>
    </citation>
    <scope>NUCLEOTIDE SEQUENCE</scope>
    <source>
        <strain evidence="1">HDV247</strain>
    </source>
</reference>
<gene>
    <name evidence="1" type="ORF">FOVG_11038</name>
</gene>
<dbReference type="EMBL" id="JH650974">
    <property type="protein sequence ID" value="EXA39521.1"/>
    <property type="molecule type" value="Genomic_DNA"/>
</dbReference>
<reference evidence="1" key="1">
    <citation type="submission" date="2011-10" db="EMBL/GenBank/DDBJ databases">
        <title>The Genome Sequence of Fusarium oxysporum HDV247.</title>
        <authorList>
            <consortium name="The Broad Institute Genome Sequencing Platform"/>
            <person name="Ma L.-J."/>
            <person name="Gale L.R."/>
            <person name="Schwartz D.C."/>
            <person name="Zhou S."/>
            <person name="Corby-Kistler H."/>
            <person name="Young S.K."/>
            <person name="Zeng Q."/>
            <person name="Gargeya S."/>
            <person name="Fitzgerald M."/>
            <person name="Haas B."/>
            <person name="Abouelleil A."/>
            <person name="Alvarado L."/>
            <person name="Arachchi H.M."/>
            <person name="Berlin A."/>
            <person name="Brown A."/>
            <person name="Chapman S.B."/>
            <person name="Chen Z."/>
            <person name="Dunbar C."/>
            <person name="Freedman E."/>
            <person name="Gearin G."/>
            <person name="Goldberg J."/>
            <person name="Griggs A."/>
            <person name="Gujja S."/>
            <person name="Heiman D."/>
            <person name="Howarth C."/>
            <person name="Larson L."/>
            <person name="Lui A."/>
            <person name="MacDonald P.J.P."/>
            <person name="Montmayeur A."/>
            <person name="Murphy C."/>
            <person name="Neiman D."/>
            <person name="Pearson M."/>
            <person name="Priest M."/>
            <person name="Roberts A."/>
            <person name="Saif S."/>
            <person name="Shea T."/>
            <person name="Shenoy N."/>
            <person name="Sisk P."/>
            <person name="Stolte C."/>
            <person name="Sykes S."/>
            <person name="Wortman J."/>
            <person name="Nusbaum C."/>
            <person name="Birren B."/>
        </authorList>
    </citation>
    <scope>NUCLEOTIDE SEQUENCE [LARGE SCALE GENOMIC DNA]</scope>
    <source>
        <strain evidence="1">HDV247</strain>
    </source>
</reference>
<dbReference type="HOGENOM" id="CLU_3359741_0_0_1"/>
<dbReference type="Proteomes" id="UP000030751">
    <property type="component" value="Unassembled WGS sequence"/>
</dbReference>
<protein>
    <submittedName>
        <fullName evidence="1">Uncharacterized protein</fullName>
    </submittedName>
</protein>
<evidence type="ECO:0000313" key="1">
    <source>
        <dbReference type="EMBL" id="EXA39521.1"/>
    </source>
</evidence>